<feature type="transmembrane region" description="Helical" evidence="10">
    <location>
        <begin position="287"/>
        <end position="309"/>
    </location>
</feature>
<sequence>MRNLANFVRYFSMFHDYCNEQSSEATIDMTVLRYRVYTRRVRRMLYLGGILQDRKRSAICSYITGLLIIFTCFGQCIFTINFCRDHTDNLVLLSRSFGLTCSLIAPVLMSICFLVKREKLMNLHETLNGIFERELTRNRETEETILATLHTFDRPSYILCFTLGSTVLLILCPPLVSTVRQIIYHTESKRYRLPLPAKFPWSISIDGNFSFYLSFLYQIFICWWMVFTVGSVDSLFGYYAFQISSILQAMSFRLANPRPREVFAEVLRTCVQTHHRLLRCGHMLNDIWDLIIIRMILTNAILMCVLIFEASPFTHLTIGQILLFVSYMALKLLQTFIYAWYGNLVTNASEHFRQGIYFSEWSNSNLNHHIRTSIIITMMQKPMIIKALKLSSVNVNMFTNIVNTAMSYFFLLQSLDQNR</sequence>
<dbReference type="OrthoDB" id="7548151at2759"/>
<evidence type="ECO:0000256" key="6">
    <source>
        <dbReference type="ARBA" id="ARBA00022989"/>
    </source>
</evidence>
<gene>
    <name evidence="12" type="primary">LOC105429170</name>
</gene>
<comment type="similarity">
    <text evidence="10">Belongs to the insect chemoreceptor superfamily. Heteromeric odorant receptor channel (TC 1.A.69) family.</text>
</comment>
<evidence type="ECO:0000256" key="10">
    <source>
        <dbReference type="RuleBase" id="RU351113"/>
    </source>
</evidence>
<accession>A0A8N1S741</accession>
<evidence type="ECO:0000256" key="4">
    <source>
        <dbReference type="ARBA" id="ARBA00022692"/>
    </source>
</evidence>
<evidence type="ECO:0000256" key="2">
    <source>
        <dbReference type="ARBA" id="ARBA00022475"/>
    </source>
</evidence>
<evidence type="ECO:0000256" key="9">
    <source>
        <dbReference type="ARBA" id="ARBA00023224"/>
    </source>
</evidence>
<evidence type="ECO:0000256" key="3">
    <source>
        <dbReference type="ARBA" id="ARBA00022606"/>
    </source>
</evidence>
<keyword evidence="3 10" id="KW-0716">Sensory transduction</keyword>
<comment type="caution">
    <text evidence="10">Lacks conserved residue(s) required for the propagation of feature annotation.</text>
</comment>
<evidence type="ECO:0000256" key="8">
    <source>
        <dbReference type="ARBA" id="ARBA00023170"/>
    </source>
</evidence>
<dbReference type="GO" id="GO:0004984">
    <property type="term" value="F:olfactory receptor activity"/>
    <property type="evidence" value="ECO:0007669"/>
    <property type="project" value="InterPro"/>
</dbReference>
<keyword evidence="9 10" id="KW-0807">Transducer</keyword>
<evidence type="ECO:0000256" key="5">
    <source>
        <dbReference type="ARBA" id="ARBA00022725"/>
    </source>
</evidence>
<name>A0A8N1S741_9HYME</name>
<dbReference type="AlphaFoldDB" id="A0A8N1S741"/>
<dbReference type="PANTHER" id="PTHR21137:SF35">
    <property type="entry name" value="ODORANT RECEPTOR 19A-RELATED"/>
    <property type="match status" value="1"/>
</dbReference>
<dbReference type="Proteomes" id="UP000504615">
    <property type="component" value="Unplaced"/>
</dbReference>
<keyword evidence="8 10" id="KW-0675">Receptor</keyword>
<dbReference type="GO" id="GO:0007165">
    <property type="term" value="P:signal transduction"/>
    <property type="evidence" value="ECO:0007669"/>
    <property type="project" value="UniProtKB-KW"/>
</dbReference>
<protein>
    <recommendedName>
        <fullName evidence="10">Odorant receptor</fullName>
    </recommendedName>
</protein>
<keyword evidence="5 10" id="KW-0552">Olfaction</keyword>
<evidence type="ECO:0000256" key="1">
    <source>
        <dbReference type="ARBA" id="ARBA00004651"/>
    </source>
</evidence>
<dbReference type="PANTHER" id="PTHR21137">
    <property type="entry name" value="ODORANT RECEPTOR"/>
    <property type="match status" value="1"/>
</dbReference>
<organism evidence="11 12">
    <name type="scientific">Pogonomyrmex barbatus</name>
    <name type="common">red harvester ant</name>
    <dbReference type="NCBI Taxonomy" id="144034"/>
    <lineage>
        <taxon>Eukaryota</taxon>
        <taxon>Metazoa</taxon>
        <taxon>Ecdysozoa</taxon>
        <taxon>Arthropoda</taxon>
        <taxon>Hexapoda</taxon>
        <taxon>Insecta</taxon>
        <taxon>Pterygota</taxon>
        <taxon>Neoptera</taxon>
        <taxon>Endopterygota</taxon>
        <taxon>Hymenoptera</taxon>
        <taxon>Apocrita</taxon>
        <taxon>Aculeata</taxon>
        <taxon>Formicoidea</taxon>
        <taxon>Formicidae</taxon>
        <taxon>Myrmicinae</taxon>
        <taxon>Pogonomyrmex</taxon>
    </lineage>
</organism>
<evidence type="ECO:0000313" key="12">
    <source>
        <dbReference type="RefSeq" id="XP_025074556.1"/>
    </source>
</evidence>
<feature type="transmembrane region" description="Helical" evidence="10">
    <location>
        <begin position="397"/>
        <end position="415"/>
    </location>
</feature>
<dbReference type="Pfam" id="PF02949">
    <property type="entry name" value="7tm_6"/>
    <property type="match status" value="1"/>
</dbReference>
<feature type="transmembrane region" description="Helical" evidence="10">
    <location>
        <begin position="59"/>
        <end position="80"/>
    </location>
</feature>
<evidence type="ECO:0000256" key="7">
    <source>
        <dbReference type="ARBA" id="ARBA00023136"/>
    </source>
</evidence>
<feature type="transmembrane region" description="Helical" evidence="10">
    <location>
        <begin position="157"/>
        <end position="176"/>
    </location>
</feature>
<comment type="subcellular location">
    <subcellularLocation>
        <location evidence="1 10">Cell membrane</location>
        <topology evidence="1 10">Multi-pass membrane protein</topology>
    </subcellularLocation>
</comment>
<keyword evidence="7 10" id="KW-0472">Membrane</keyword>
<evidence type="ECO:0000313" key="11">
    <source>
        <dbReference type="Proteomes" id="UP000504615"/>
    </source>
</evidence>
<proteinExistence type="inferred from homology"/>
<dbReference type="InterPro" id="IPR004117">
    <property type="entry name" value="7tm6_olfct_rcpt"/>
</dbReference>
<reference evidence="12" key="1">
    <citation type="submission" date="2025-08" db="UniProtKB">
        <authorList>
            <consortium name="RefSeq"/>
        </authorList>
    </citation>
    <scope>IDENTIFICATION</scope>
</reference>
<keyword evidence="6 10" id="KW-1133">Transmembrane helix</keyword>
<dbReference type="GO" id="GO:0005886">
    <property type="term" value="C:plasma membrane"/>
    <property type="evidence" value="ECO:0007669"/>
    <property type="project" value="UniProtKB-SubCell"/>
</dbReference>
<dbReference type="GeneID" id="105429170"/>
<dbReference type="RefSeq" id="XP_025074556.1">
    <property type="nucleotide sequence ID" value="XM_025218771.1"/>
</dbReference>
<keyword evidence="2" id="KW-1003">Cell membrane</keyword>
<dbReference type="GO" id="GO:0005549">
    <property type="term" value="F:odorant binding"/>
    <property type="evidence" value="ECO:0007669"/>
    <property type="project" value="InterPro"/>
</dbReference>
<keyword evidence="4 10" id="KW-0812">Transmembrane</keyword>
<keyword evidence="11" id="KW-1185">Reference proteome</keyword>
<feature type="transmembrane region" description="Helical" evidence="10">
    <location>
        <begin position="321"/>
        <end position="341"/>
    </location>
</feature>
<feature type="transmembrane region" description="Helical" evidence="10">
    <location>
        <begin position="92"/>
        <end position="115"/>
    </location>
</feature>